<organism evidence="2">
    <name type="scientific">Candidatus Kentrum sp. TUN</name>
    <dbReference type="NCBI Taxonomy" id="2126343"/>
    <lineage>
        <taxon>Bacteria</taxon>
        <taxon>Pseudomonadati</taxon>
        <taxon>Pseudomonadota</taxon>
        <taxon>Gammaproteobacteria</taxon>
        <taxon>Candidatus Kentrum</taxon>
    </lineage>
</organism>
<sequence length="112" mass="11827">MGFPVRSASREPGIPRPSQGGPIVSSGVEARPVPGGLGILQPGQHRRKDGPHRRTFFRDPVTDLELQPLPVFQIDAKRNLGVGLGPFDGLGVAGVAVQGFAPIEDNGRFQGP</sequence>
<dbReference type="EMBL" id="CAADFX010000094">
    <property type="protein sequence ID" value="VFK59021.1"/>
    <property type="molecule type" value="Genomic_DNA"/>
</dbReference>
<evidence type="ECO:0000256" key="1">
    <source>
        <dbReference type="SAM" id="MobiDB-lite"/>
    </source>
</evidence>
<feature type="compositionally biased region" description="Basic residues" evidence="1">
    <location>
        <begin position="44"/>
        <end position="54"/>
    </location>
</feature>
<feature type="region of interest" description="Disordered" evidence="1">
    <location>
        <begin position="1"/>
        <end position="54"/>
    </location>
</feature>
<accession>A0A450ZZ20</accession>
<gene>
    <name evidence="2" type="ORF">BECKTUN1418D_GA0071000_10943</name>
</gene>
<proteinExistence type="predicted"/>
<protein>
    <submittedName>
        <fullName evidence="2">Uncharacterized protein</fullName>
    </submittedName>
</protein>
<reference evidence="2" key="1">
    <citation type="submission" date="2019-02" db="EMBL/GenBank/DDBJ databases">
        <authorList>
            <person name="Gruber-Vodicka R. H."/>
            <person name="Seah K. B. B."/>
        </authorList>
    </citation>
    <scope>NUCLEOTIDE SEQUENCE</scope>
    <source>
        <strain evidence="2">BECK_BY1</strain>
    </source>
</reference>
<dbReference type="AlphaFoldDB" id="A0A450ZZ20"/>
<name>A0A450ZZ20_9GAMM</name>
<evidence type="ECO:0000313" key="2">
    <source>
        <dbReference type="EMBL" id="VFK59021.1"/>
    </source>
</evidence>